<evidence type="ECO:0000313" key="2">
    <source>
        <dbReference type="Proteomes" id="UP000625711"/>
    </source>
</evidence>
<protein>
    <submittedName>
        <fullName evidence="1">Uncharacterized protein</fullName>
    </submittedName>
</protein>
<dbReference type="AlphaFoldDB" id="A0A834ICI6"/>
<proteinExistence type="predicted"/>
<gene>
    <name evidence="1" type="ORF">GWI33_008040</name>
</gene>
<dbReference type="EMBL" id="JAACXV010000389">
    <property type="protein sequence ID" value="KAF7278732.1"/>
    <property type="molecule type" value="Genomic_DNA"/>
</dbReference>
<accession>A0A834ICI6</accession>
<dbReference type="Proteomes" id="UP000625711">
    <property type="component" value="Unassembled WGS sequence"/>
</dbReference>
<sequence>MTAEFDSNGKKYRVPILETSYRAGYEKGRAERSPTVKMRHDAYKNCILKIIRATEKKKPAQLGRRTPLAKEE</sequence>
<organism evidence="1 2">
    <name type="scientific">Rhynchophorus ferrugineus</name>
    <name type="common">Red palm weevil</name>
    <name type="synonym">Curculio ferrugineus</name>
    <dbReference type="NCBI Taxonomy" id="354439"/>
    <lineage>
        <taxon>Eukaryota</taxon>
        <taxon>Metazoa</taxon>
        <taxon>Ecdysozoa</taxon>
        <taxon>Arthropoda</taxon>
        <taxon>Hexapoda</taxon>
        <taxon>Insecta</taxon>
        <taxon>Pterygota</taxon>
        <taxon>Neoptera</taxon>
        <taxon>Endopterygota</taxon>
        <taxon>Coleoptera</taxon>
        <taxon>Polyphaga</taxon>
        <taxon>Cucujiformia</taxon>
        <taxon>Curculionidae</taxon>
        <taxon>Dryophthorinae</taxon>
        <taxon>Rhynchophorus</taxon>
    </lineage>
</organism>
<comment type="caution">
    <text evidence="1">The sequence shown here is derived from an EMBL/GenBank/DDBJ whole genome shotgun (WGS) entry which is preliminary data.</text>
</comment>
<keyword evidence="2" id="KW-1185">Reference proteome</keyword>
<reference evidence="1" key="1">
    <citation type="submission" date="2020-08" db="EMBL/GenBank/DDBJ databases">
        <title>Genome sequencing and assembly of the red palm weevil Rhynchophorus ferrugineus.</title>
        <authorList>
            <person name="Dias G.B."/>
            <person name="Bergman C.M."/>
            <person name="Manee M."/>
        </authorList>
    </citation>
    <scope>NUCLEOTIDE SEQUENCE</scope>
    <source>
        <strain evidence="1">AA-2017</strain>
        <tissue evidence="1">Whole larva</tissue>
    </source>
</reference>
<name>A0A834ICI6_RHYFE</name>
<evidence type="ECO:0000313" key="1">
    <source>
        <dbReference type="EMBL" id="KAF7278732.1"/>
    </source>
</evidence>